<dbReference type="InterPro" id="IPR000719">
    <property type="entry name" value="Prot_kinase_dom"/>
</dbReference>
<evidence type="ECO:0000256" key="1">
    <source>
        <dbReference type="ARBA" id="ARBA00012513"/>
    </source>
</evidence>
<dbReference type="PANTHER" id="PTHR47634:SF9">
    <property type="entry name" value="PROTEIN KINASE DOMAIN-CONTAINING PROTEIN-RELATED"/>
    <property type="match status" value="1"/>
</dbReference>
<keyword evidence="6" id="KW-0067">ATP-binding</keyword>
<dbReference type="PROSITE" id="PS50011">
    <property type="entry name" value="PROTEIN_KINASE_DOM"/>
    <property type="match status" value="1"/>
</dbReference>
<dbReference type="RefSeq" id="XP_002584870.1">
    <property type="nucleotide sequence ID" value="XM_002584824.1"/>
</dbReference>
<dbReference type="InterPro" id="IPR051334">
    <property type="entry name" value="SRPK"/>
</dbReference>
<feature type="domain" description="Protein kinase" evidence="9">
    <location>
        <begin position="68"/>
        <end position="416"/>
    </location>
</feature>
<dbReference type="VEuPathDB" id="FungiDB:UREG_05559"/>
<dbReference type="Gene3D" id="1.10.510.10">
    <property type="entry name" value="Transferase(Phosphotransferase) domain 1"/>
    <property type="match status" value="1"/>
</dbReference>
<dbReference type="SUPFAM" id="SSF56112">
    <property type="entry name" value="Protein kinase-like (PK-like)"/>
    <property type="match status" value="1"/>
</dbReference>
<evidence type="ECO:0000256" key="7">
    <source>
        <dbReference type="ARBA" id="ARBA00047899"/>
    </source>
</evidence>
<evidence type="ECO:0000256" key="2">
    <source>
        <dbReference type="ARBA" id="ARBA00022527"/>
    </source>
</evidence>
<dbReference type="OrthoDB" id="5979581at2759"/>
<dbReference type="STRING" id="336963.C4JSX0"/>
<evidence type="ECO:0000313" key="10">
    <source>
        <dbReference type="EMBL" id="EEP80717.1"/>
    </source>
</evidence>
<evidence type="ECO:0000256" key="6">
    <source>
        <dbReference type="ARBA" id="ARBA00022840"/>
    </source>
</evidence>
<dbReference type="OMA" id="CNTASEW"/>
<dbReference type="GO" id="GO:0050684">
    <property type="term" value="P:regulation of mRNA processing"/>
    <property type="evidence" value="ECO:0007669"/>
    <property type="project" value="TreeGrafter"/>
</dbReference>
<dbReference type="SMART" id="SM00220">
    <property type="entry name" value="S_TKc"/>
    <property type="match status" value="1"/>
</dbReference>
<dbReference type="Pfam" id="PF00069">
    <property type="entry name" value="Pkinase"/>
    <property type="match status" value="1"/>
</dbReference>
<dbReference type="KEGG" id="ure:UREG_05559"/>
<organism evidence="10 11">
    <name type="scientific">Uncinocarpus reesii (strain UAMH 1704)</name>
    <dbReference type="NCBI Taxonomy" id="336963"/>
    <lineage>
        <taxon>Eukaryota</taxon>
        <taxon>Fungi</taxon>
        <taxon>Dikarya</taxon>
        <taxon>Ascomycota</taxon>
        <taxon>Pezizomycotina</taxon>
        <taxon>Eurotiomycetes</taxon>
        <taxon>Eurotiomycetidae</taxon>
        <taxon>Onygenales</taxon>
        <taxon>Onygenaceae</taxon>
        <taxon>Uncinocarpus</taxon>
    </lineage>
</organism>
<comment type="catalytic activity">
    <reaction evidence="8">
        <text>L-seryl-[protein] + ATP = O-phospho-L-seryl-[protein] + ADP + H(+)</text>
        <dbReference type="Rhea" id="RHEA:17989"/>
        <dbReference type="Rhea" id="RHEA-COMP:9863"/>
        <dbReference type="Rhea" id="RHEA-COMP:11604"/>
        <dbReference type="ChEBI" id="CHEBI:15378"/>
        <dbReference type="ChEBI" id="CHEBI:29999"/>
        <dbReference type="ChEBI" id="CHEBI:30616"/>
        <dbReference type="ChEBI" id="CHEBI:83421"/>
        <dbReference type="ChEBI" id="CHEBI:456216"/>
        <dbReference type="EC" id="2.7.11.1"/>
    </reaction>
</comment>
<accession>C4JSX0</accession>
<keyword evidence="5" id="KW-0418">Kinase</keyword>
<dbReference type="HOGENOM" id="CLU_000288_81_1_1"/>
<dbReference type="Proteomes" id="UP000002058">
    <property type="component" value="Unassembled WGS sequence"/>
</dbReference>
<dbReference type="AlphaFoldDB" id="C4JSX0"/>
<keyword evidence="4" id="KW-0547">Nucleotide-binding</keyword>
<dbReference type="GeneID" id="8443466"/>
<evidence type="ECO:0000313" key="11">
    <source>
        <dbReference type="Proteomes" id="UP000002058"/>
    </source>
</evidence>
<dbReference type="eggNOG" id="KOG0667">
    <property type="taxonomic scope" value="Eukaryota"/>
</dbReference>
<keyword evidence="11" id="KW-1185">Reference proteome</keyword>
<name>C4JSX0_UNCRE</name>
<dbReference type="PANTHER" id="PTHR47634">
    <property type="entry name" value="PROTEIN KINASE DOMAIN-CONTAINING PROTEIN-RELATED"/>
    <property type="match status" value="1"/>
</dbReference>
<evidence type="ECO:0000256" key="3">
    <source>
        <dbReference type="ARBA" id="ARBA00022679"/>
    </source>
</evidence>
<dbReference type="GO" id="GO:0000245">
    <property type="term" value="P:spliceosomal complex assembly"/>
    <property type="evidence" value="ECO:0007669"/>
    <property type="project" value="TreeGrafter"/>
</dbReference>
<evidence type="ECO:0000256" key="8">
    <source>
        <dbReference type="ARBA" id="ARBA00048679"/>
    </source>
</evidence>
<protein>
    <recommendedName>
        <fullName evidence="1">non-specific serine/threonine protein kinase</fullName>
        <ecNumber evidence="1">2.7.11.1</ecNumber>
    </recommendedName>
</protein>
<gene>
    <name evidence="10" type="ORF">UREG_05559</name>
</gene>
<proteinExistence type="predicted"/>
<evidence type="ECO:0000256" key="4">
    <source>
        <dbReference type="ARBA" id="ARBA00022741"/>
    </source>
</evidence>
<dbReference type="EC" id="2.7.11.1" evidence="1"/>
<comment type="catalytic activity">
    <reaction evidence="7">
        <text>L-threonyl-[protein] + ATP = O-phospho-L-threonyl-[protein] + ADP + H(+)</text>
        <dbReference type="Rhea" id="RHEA:46608"/>
        <dbReference type="Rhea" id="RHEA-COMP:11060"/>
        <dbReference type="Rhea" id="RHEA-COMP:11605"/>
        <dbReference type="ChEBI" id="CHEBI:15378"/>
        <dbReference type="ChEBI" id="CHEBI:30013"/>
        <dbReference type="ChEBI" id="CHEBI:30616"/>
        <dbReference type="ChEBI" id="CHEBI:61977"/>
        <dbReference type="ChEBI" id="CHEBI:456216"/>
        <dbReference type="EC" id="2.7.11.1"/>
    </reaction>
</comment>
<evidence type="ECO:0000259" key="9">
    <source>
        <dbReference type="PROSITE" id="PS50011"/>
    </source>
</evidence>
<dbReference type="EMBL" id="CH476617">
    <property type="protein sequence ID" value="EEP80717.1"/>
    <property type="molecule type" value="Genomic_DNA"/>
</dbReference>
<sequence length="425" mass="48938">MALQRPLRPISAMKQLFWSFFGLKPIYTKHAPDPNLPADEPIEEERLPYYDPTSFFPAKPGYIFHNRYEAIAKVGWGTCSTVWLARDLQRIWRSERFVTLKIGTCDFKDKNSALHERNVEQRIANALPDHQGFNYVRTCLDSFEEKGPHGTHLCLVYEPLREPIWLFQQRCHLKGDNIMVNFEDPAVLQDFADAQLSHPMPYKSTDGRAVYLSHNNFGSLRSFYILPKITDFGQAQIQQAVGQLNRHPTQPDGYRAPEVILGAGWAYPIDIWSLGVLMWNLIENRDLFSRIRGNGDGYSAAAHLAEMIALLGPPPKKLLDREKEGRRWNFAPALKNPSGTLCTKAYEWYGGPFFDNDGQCNFLHDHLIPRDLTLESTVNFLDGRDKLLFLDFARKMLQWDPDDRKTAKQLLEDPWLSEKSIRGEV</sequence>
<dbReference type="GO" id="GO:0005524">
    <property type="term" value="F:ATP binding"/>
    <property type="evidence" value="ECO:0007669"/>
    <property type="project" value="UniProtKB-KW"/>
</dbReference>
<dbReference type="InterPro" id="IPR011009">
    <property type="entry name" value="Kinase-like_dom_sf"/>
</dbReference>
<reference evidence="11" key="1">
    <citation type="journal article" date="2009" name="Genome Res.">
        <title>Comparative genomic analyses of the human fungal pathogens Coccidioides and their relatives.</title>
        <authorList>
            <person name="Sharpton T.J."/>
            <person name="Stajich J.E."/>
            <person name="Rounsley S.D."/>
            <person name="Gardner M.J."/>
            <person name="Wortman J.R."/>
            <person name="Jordar V.S."/>
            <person name="Maiti R."/>
            <person name="Kodira C.D."/>
            <person name="Neafsey D.E."/>
            <person name="Zeng Q."/>
            <person name="Hung C.-Y."/>
            <person name="McMahan C."/>
            <person name="Muszewska A."/>
            <person name="Grynberg M."/>
            <person name="Mandel M.A."/>
            <person name="Kellner E.M."/>
            <person name="Barker B.M."/>
            <person name="Galgiani J.N."/>
            <person name="Orbach M.J."/>
            <person name="Kirkland T.N."/>
            <person name="Cole G.T."/>
            <person name="Henn M.R."/>
            <person name="Birren B.W."/>
            <person name="Taylor J.W."/>
        </authorList>
    </citation>
    <scope>NUCLEOTIDE SEQUENCE [LARGE SCALE GENOMIC DNA]</scope>
    <source>
        <strain evidence="11">UAMH 1704</strain>
    </source>
</reference>
<dbReference type="Gene3D" id="3.30.200.20">
    <property type="entry name" value="Phosphorylase Kinase, domain 1"/>
    <property type="match status" value="1"/>
</dbReference>
<keyword evidence="2" id="KW-0723">Serine/threonine-protein kinase</keyword>
<evidence type="ECO:0000256" key="5">
    <source>
        <dbReference type="ARBA" id="ARBA00022777"/>
    </source>
</evidence>
<dbReference type="GO" id="GO:0004674">
    <property type="term" value="F:protein serine/threonine kinase activity"/>
    <property type="evidence" value="ECO:0007669"/>
    <property type="project" value="UniProtKB-KW"/>
</dbReference>
<keyword evidence="3" id="KW-0808">Transferase</keyword>
<dbReference type="InParanoid" id="C4JSX0"/>